<dbReference type="GeneID" id="87812542"/>
<gene>
    <name evidence="3" type="ORF">LOC62_07G009379</name>
</gene>
<dbReference type="RefSeq" id="XP_062631921.1">
    <property type="nucleotide sequence ID" value="XM_062775937.1"/>
</dbReference>
<dbReference type="Pfam" id="PF00856">
    <property type="entry name" value="SET"/>
    <property type="match status" value="1"/>
</dbReference>
<dbReference type="Gene3D" id="2.170.270.10">
    <property type="entry name" value="SET domain"/>
    <property type="match status" value="1"/>
</dbReference>
<dbReference type="PROSITE" id="PS50280">
    <property type="entry name" value="SET"/>
    <property type="match status" value="1"/>
</dbReference>
<dbReference type="InterPro" id="IPR046341">
    <property type="entry name" value="SET_dom_sf"/>
</dbReference>
<feature type="region of interest" description="Disordered" evidence="1">
    <location>
        <begin position="1"/>
        <end position="37"/>
    </location>
</feature>
<sequence length="255" mass="27148">MACLGRRSVAADAEDAPRVEPRHDAPPPPGWPEDVAFLTRPRLGPAFPPALIPLLLPQPTAQSPTSSPLSLSSSLSSSASSSTLLSASSTRFAPRATPHPAIVAIKRVTTPSHPAYGQRCLVARRRIAQGEMVIPYLGIIHADVVSEGEEEKSNKDPAHAESDYDLSLLRLSASDIRNPLPGHVSIGVDAAQAGNAARFVNDYRGVASKPNAEFRVGRGEAGELRMEVWALKGGIAKGDEVLVSYGKGWWGARRQ</sequence>
<reference evidence="3" key="1">
    <citation type="submission" date="2023-10" db="EMBL/GenBank/DDBJ databases">
        <authorList>
            <person name="Noh H."/>
        </authorList>
    </citation>
    <scope>NUCLEOTIDE SEQUENCE</scope>
    <source>
        <strain evidence="3">DUCC4014</strain>
    </source>
</reference>
<feature type="compositionally biased region" description="Basic and acidic residues" evidence="1">
    <location>
        <begin position="15"/>
        <end position="25"/>
    </location>
</feature>
<protein>
    <recommendedName>
        <fullName evidence="2">SET domain-containing protein</fullName>
    </recommendedName>
</protein>
<dbReference type="InterPro" id="IPR001214">
    <property type="entry name" value="SET_dom"/>
</dbReference>
<organism evidence="3 4">
    <name type="scientific">Vanrija pseudolonga</name>
    <dbReference type="NCBI Taxonomy" id="143232"/>
    <lineage>
        <taxon>Eukaryota</taxon>
        <taxon>Fungi</taxon>
        <taxon>Dikarya</taxon>
        <taxon>Basidiomycota</taxon>
        <taxon>Agaricomycotina</taxon>
        <taxon>Tremellomycetes</taxon>
        <taxon>Trichosporonales</taxon>
        <taxon>Trichosporonaceae</taxon>
        <taxon>Vanrija</taxon>
    </lineage>
</organism>
<evidence type="ECO:0000313" key="3">
    <source>
        <dbReference type="EMBL" id="WOO85895.1"/>
    </source>
</evidence>
<dbReference type="EMBL" id="CP086720">
    <property type="protein sequence ID" value="WOO85895.1"/>
    <property type="molecule type" value="Genomic_DNA"/>
</dbReference>
<accession>A0AAF0YFH9</accession>
<evidence type="ECO:0000259" key="2">
    <source>
        <dbReference type="PROSITE" id="PS50280"/>
    </source>
</evidence>
<keyword evidence="4" id="KW-1185">Reference proteome</keyword>
<evidence type="ECO:0000256" key="1">
    <source>
        <dbReference type="SAM" id="MobiDB-lite"/>
    </source>
</evidence>
<dbReference type="AlphaFoldDB" id="A0AAF0YFH9"/>
<dbReference type="Proteomes" id="UP000827549">
    <property type="component" value="Chromosome 7"/>
</dbReference>
<dbReference type="SUPFAM" id="SSF82199">
    <property type="entry name" value="SET domain"/>
    <property type="match status" value="1"/>
</dbReference>
<name>A0AAF0YFH9_9TREE</name>
<evidence type="ECO:0000313" key="4">
    <source>
        <dbReference type="Proteomes" id="UP000827549"/>
    </source>
</evidence>
<proteinExistence type="predicted"/>
<feature type="domain" description="SET" evidence="2">
    <location>
        <begin position="103"/>
        <end position="246"/>
    </location>
</feature>